<protein>
    <submittedName>
        <fullName evidence="1">Uncharacterized protein</fullName>
    </submittedName>
</protein>
<evidence type="ECO:0000313" key="2">
    <source>
        <dbReference type="Proteomes" id="UP000240883"/>
    </source>
</evidence>
<reference evidence="1 2" key="1">
    <citation type="journal article" date="2018" name="Front. Microbiol.">
        <title>Genome-Wide Analysis of Corynespora cassiicola Leaf Fall Disease Putative Effectors.</title>
        <authorList>
            <person name="Lopez D."/>
            <person name="Ribeiro S."/>
            <person name="Label P."/>
            <person name="Fumanal B."/>
            <person name="Venisse J.S."/>
            <person name="Kohler A."/>
            <person name="de Oliveira R.R."/>
            <person name="Labutti K."/>
            <person name="Lipzen A."/>
            <person name="Lail K."/>
            <person name="Bauer D."/>
            <person name="Ohm R.A."/>
            <person name="Barry K.W."/>
            <person name="Spatafora J."/>
            <person name="Grigoriev I.V."/>
            <person name="Martin F.M."/>
            <person name="Pujade-Renaud V."/>
        </authorList>
    </citation>
    <scope>NUCLEOTIDE SEQUENCE [LARGE SCALE GENOMIC DNA]</scope>
    <source>
        <strain evidence="1 2">Philippines</strain>
    </source>
</reference>
<accession>A0A2T2N022</accession>
<gene>
    <name evidence="1" type="ORF">BS50DRAFT_580448</name>
</gene>
<name>A0A2T2N022_CORCC</name>
<proteinExistence type="predicted"/>
<sequence>MGLSQARWSAGLSVQCGRLHGPAHTAASARTASAAAPTGGAPLIWMTCTPRSVGVPSGDTNVKAALYARRSLRNWRAWGAA</sequence>
<dbReference type="Proteomes" id="UP000240883">
    <property type="component" value="Unassembled WGS sequence"/>
</dbReference>
<organism evidence="1 2">
    <name type="scientific">Corynespora cassiicola Philippines</name>
    <dbReference type="NCBI Taxonomy" id="1448308"/>
    <lineage>
        <taxon>Eukaryota</taxon>
        <taxon>Fungi</taxon>
        <taxon>Dikarya</taxon>
        <taxon>Ascomycota</taxon>
        <taxon>Pezizomycotina</taxon>
        <taxon>Dothideomycetes</taxon>
        <taxon>Pleosporomycetidae</taxon>
        <taxon>Pleosporales</taxon>
        <taxon>Corynesporascaceae</taxon>
        <taxon>Corynespora</taxon>
    </lineage>
</organism>
<dbReference type="AlphaFoldDB" id="A0A2T2N022"/>
<evidence type="ECO:0000313" key="1">
    <source>
        <dbReference type="EMBL" id="PSN58803.1"/>
    </source>
</evidence>
<keyword evidence="2" id="KW-1185">Reference proteome</keyword>
<dbReference type="EMBL" id="KZ678194">
    <property type="protein sequence ID" value="PSN58803.1"/>
    <property type="molecule type" value="Genomic_DNA"/>
</dbReference>